<dbReference type="Gene3D" id="3.40.630.40">
    <property type="entry name" value="Zn-dependent exopeptidases"/>
    <property type="match status" value="1"/>
</dbReference>
<dbReference type="InterPro" id="IPR021731">
    <property type="entry name" value="AMIN_dom"/>
</dbReference>
<dbReference type="InterPro" id="IPR036582">
    <property type="entry name" value="Mao_N_sf"/>
</dbReference>
<dbReference type="GO" id="GO:0009253">
    <property type="term" value="P:peptidoglycan catabolic process"/>
    <property type="evidence" value="ECO:0007669"/>
    <property type="project" value="InterPro"/>
</dbReference>
<dbReference type="OrthoDB" id="9806267at2"/>
<dbReference type="PANTHER" id="PTHR30404">
    <property type="entry name" value="N-ACETYLMURAMOYL-L-ALANINE AMIDASE"/>
    <property type="match status" value="1"/>
</dbReference>
<evidence type="ECO:0000256" key="1">
    <source>
        <dbReference type="ARBA" id="ARBA00022801"/>
    </source>
</evidence>
<keyword evidence="5" id="KW-1185">Reference proteome</keyword>
<dbReference type="InterPro" id="IPR002508">
    <property type="entry name" value="MurNAc-LAA_cat"/>
</dbReference>
<dbReference type="SUPFAM" id="SSF53187">
    <property type="entry name" value="Zn-dependent exopeptidases"/>
    <property type="match status" value="1"/>
</dbReference>
<evidence type="ECO:0000256" key="2">
    <source>
        <dbReference type="SAM" id="SignalP"/>
    </source>
</evidence>
<keyword evidence="2" id="KW-0732">Signal</keyword>
<feature type="signal peptide" evidence="2">
    <location>
        <begin position="1"/>
        <end position="23"/>
    </location>
</feature>
<gene>
    <name evidence="4" type="ORF">CUESP1_1477</name>
</gene>
<dbReference type="Pfam" id="PF01520">
    <property type="entry name" value="Amidase_3"/>
    <property type="match status" value="1"/>
</dbReference>
<name>M1YZD6_9FIRM</name>
<dbReference type="Gene3D" id="3.30.457.10">
    <property type="entry name" value="Copper amine oxidase-like, N-terminal domain"/>
    <property type="match status" value="1"/>
</dbReference>
<accession>M1YZD6</accession>
<keyword evidence="1" id="KW-0378">Hydrolase</keyword>
<dbReference type="CDD" id="cd02696">
    <property type="entry name" value="MurNAc-LAA"/>
    <property type="match status" value="1"/>
</dbReference>
<dbReference type="SMART" id="SM00646">
    <property type="entry name" value="Ami_3"/>
    <property type="match status" value="1"/>
</dbReference>
<dbReference type="RefSeq" id="WP_005586024.1">
    <property type="nucleotide sequence ID" value="NZ_LT669839.1"/>
</dbReference>
<feature type="chain" id="PRO_5015096409" description="MurNAc-LAA domain-containing protein" evidence="2">
    <location>
        <begin position="24"/>
        <end position="697"/>
    </location>
</feature>
<evidence type="ECO:0000259" key="3">
    <source>
        <dbReference type="SMART" id="SM00646"/>
    </source>
</evidence>
<dbReference type="PANTHER" id="PTHR30404:SF0">
    <property type="entry name" value="N-ACETYLMURAMOYL-L-ALANINE AMIDASE AMIC"/>
    <property type="match status" value="1"/>
</dbReference>
<sequence>MRKWKVVLSFLLIFVFLNSPALAAKNGNSITVSMDGGKYTVKEVPVVLDGQAVFSDIPTFIHPVKDYTLVPIRFFAERYGAEVTWNQKTKTATVKQKNKEIKITINSEYIYVNGEKKPIEGGTIPKLVTFENKDSRTMVPLRLVSEALGFEVGWDSSKRVPFINTKGEEGEEENTNTRRVTNISVGKGSTNIPKVTVKGTEKLNYSTVLLKNPDRLVISIEDSVLDLKDNISFEGGVGRIDVNSKPINRINISQFSSNPDVVRIVINLTENADFDMVSEEDGKILTLSFVNRVGKIEKQVIDGKEALVIHNTEKPEIKSFKLSNPDRVVVDLLDSSLQGGNYFNYDHDIGFIKGVRVSQFVPDNLYKPNDRIVRLVLDIKEGIQDPDVKIYTEGNKVIIIPEANLGEVINYAFEGSNRVVSINTKGNADYSIDYNREENTMVATMPSRMLDIEEGFMSIKDGLINDITIRKGGNLSKVIITFRRGIDYTILSKDIDNKITISFKKDENIRPSDRIIVIDPGHGGRDPGAVHNNTYEKDINLSVSLKLNNRLKDLGYNTIMTRDNDTFVELKERAAIANRNQADLFISIHSNSIANPNTSGIQVLYHSKDKANVKKEETLALAKIMMEELTKGTGAQDKGLIPRENTVVIRDTSMPSVLIELGFLTNPEEAKLLKDEDYQNLLVESIIKGIEKYFELY</sequence>
<dbReference type="SUPFAM" id="SSF55383">
    <property type="entry name" value="Copper amine oxidase, domain N"/>
    <property type="match status" value="1"/>
</dbReference>
<dbReference type="InterPro" id="IPR050695">
    <property type="entry name" value="N-acetylmuramoyl_amidase_3"/>
</dbReference>
<protein>
    <recommendedName>
        <fullName evidence="3">MurNAc-LAA domain-containing protein</fullName>
    </recommendedName>
</protein>
<dbReference type="GO" id="GO:0030288">
    <property type="term" value="C:outer membrane-bounded periplasmic space"/>
    <property type="evidence" value="ECO:0007669"/>
    <property type="project" value="TreeGrafter"/>
</dbReference>
<evidence type="ECO:0000313" key="5">
    <source>
        <dbReference type="Proteomes" id="UP000245423"/>
    </source>
</evidence>
<dbReference type="EMBL" id="LT669839">
    <property type="protein sequence ID" value="SHD76842.1"/>
    <property type="molecule type" value="Genomic_DNA"/>
</dbReference>
<reference evidence="4 5" key="1">
    <citation type="submission" date="2016-11" db="EMBL/GenBank/DDBJ databases">
        <authorList>
            <person name="Manzoor S."/>
        </authorList>
    </citation>
    <scope>NUCLEOTIDE SEQUENCE [LARGE SCALE GENOMIC DNA]</scope>
    <source>
        <strain evidence="4">Clostridium ultunense strain Esp</strain>
    </source>
</reference>
<dbReference type="Proteomes" id="UP000245423">
    <property type="component" value="Chromosome 1"/>
</dbReference>
<dbReference type="Gene3D" id="2.60.40.3500">
    <property type="match status" value="2"/>
</dbReference>
<dbReference type="InterPro" id="IPR012854">
    <property type="entry name" value="Cu_amine_oxidase-like_N"/>
</dbReference>
<dbReference type="HOGENOM" id="CLU_014322_10_0_9"/>
<dbReference type="AlphaFoldDB" id="M1YZD6"/>
<dbReference type="GO" id="GO:0008745">
    <property type="term" value="F:N-acetylmuramoyl-L-alanine amidase activity"/>
    <property type="evidence" value="ECO:0007669"/>
    <property type="project" value="InterPro"/>
</dbReference>
<dbReference type="Pfam" id="PF07833">
    <property type="entry name" value="Cu_amine_oxidN1"/>
    <property type="match status" value="1"/>
</dbReference>
<feature type="domain" description="MurNAc-LAA" evidence="3">
    <location>
        <begin position="574"/>
        <end position="691"/>
    </location>
</feature>
<dbReference type="Pfam" id="PF11741">
    <property type="entry name" value="AMIN"/>
    <property type="match status" value="2"/>
</dbReference>
<evidence type="ECO:0000313" key="4">
    <source>
        <dbReference type="EMBL" id="SHD76842.1"/>
    </source>
</evidence>
<proteinExistence type="predicted"/>
<organism evidence="4 5">
    <name type="scientific">[Clostridium] ultunense Esp</name>
    <dbReference type="NCBI Taxonomy" id="1288971"/>
    <lineage>
        <taxon>Bacteria</taxon>
        <taxon>Bacillati</taxon>
        <taxon>Bacillota</taxon>
        <taxon>Tissierellia</taxon>
        <taxon>Tissierellales</taxon>
        <taxon>Tepidimicrobiaceae</taxon>
        <taxon>Schnuerera</taxon>
    </lineage>
</organism>